<accession>A0A1M6AE78</accession>
<dbReference type="InterPro" id="IPR000838">
    <property type="entry name" value="RNA_pol_sigma70_ECF_CS"/>
</dbReference>
<dbReference type="NCBIfam" id="TIGR02937">
    <property type="entry name" value="sigma70-ECF"/>
    <property type="match status" value="1"/>
</dbReference>
<dbReference type="AlphaFoldDB" id="A0A1M6AE78"/>
<evidence type="ECO:0000256" key="2">
    <source>
        <dbReference type="ARBA" id="ARBA00023015"/>
    </source>
</evidence>
<dbReference type="InterPro" id="IPR039425">
    <property type="entry name" value="RNA_pol_sigma-70-like"/>
</dbReference>
<dbReference type="PROSITE" id="PS01063">
    <property type="entry name" value="SIGMA70_ECF"/>
    <property type="match status" value="1"/>
</dbReference>
<dbReference type="InterPro" id="IPR013249">
    <property type="entry name" value="RNA_pol_sigma70_r4_t2"/>
</dbReference>
<proteinExistence type="inferred from homology"/>
<evidence type="ECO:0000256" key="4">
    <source>
        <dbReference type="ARBA" id="ARBA00023125"/>
    </source>
</evidence>
<dbReference type="Proteomes" id="UP000184292">
    <property type="component" value="Unassembled WGS sequence"/>
</dbReference>
<dbReference type="Gene3D" id="1.10.10.10">
    <property type="entry name" value="Winged helix-like DNA-binding domain superfamily/Winged helix DNA-binding domain"/>
    <property type="match status" value="1"/>
</dbReference>
<dbReference type="InterPro" id="IPR014284">
    <property type="entry name" value="RNA_pol_sigma-70_dom"/>
</dbReference>
<reference evidence="9 10" key="1">
    <citation type="submission" date="2016-11" db="EMBL/GenBank/DDBJ databases">
        <authorList>
            <person name="Jaros S."/>
            <person name="Januszkiewicz K."/>
            <person name="Wedrychowicz H."/>
        </authorList>
    </citation>
    <scope>NUCLEOTIDE SEQUENCE [LARGE SCALE GENOMIC DNA]</scope>
    <source>
        <strain evidence="9 10">DSM 100565</strain>
    </source>
</reference>
<dbReference type="GO" id="GO:0003677">
    <property type="term" value="F:DNA binding"/>
    <property type="evidence" value="ECO:0007669"/>
    <property type="project" value="UniProtKB-KW"/>
</dbReference>
<evidence type="ECO:0000259" key="7">
    <source>
        <dbReference type="Pfam" id="PF04542"/>
    </source>
</evidence>
<keyword evidence="4 6" id="KW-0238">DNA-binding</keyword>
<dbReference type="PANTHER" id="PTHR43133:SF25">
    <property type="entry name" value="RNA POLYMERASE SIGMA FACTOR RFAY-RELATED"/>
    <property type="match status" value="1"/>
</dbReference>
<organism evidence="9 10">
    <name type="scientific">Wenxinia saemankumensis</name>
    <dbReference type="NCBI Taxonomy" id="1447782"/>
    <lineage>
        <taxon>Bacteria</taxon>
        <taxon>Pseudomonadati</taxon>
        <taxon>Pseudomonadota</taxon>
        <taxon>Alphaproteobacteria</taxon>
        <taxon>Rhodobacterales</taxon>
        <taxon>Roseobacteraceae</taxon>
        <taxon>Wenxinia</taxon>
    </lineage>
</organism>
<dbReference type="STRING" id="1447782.SAMN05444417_0385"/>
<keyword evidence="10" id="KW-1185">Reference proteome</keyword>
<dbReference type="CDD" id="cd06171">
    <property type="entry name" value="Sigma70_r4"/>
    <property type="match status" value="1"/>
</dbReference>
<evidence type="ECO:0000313" key="9">
    <source>
        <dbReference type="EMBL" id="SHI34722.1"/>
    </source>
</evidence>
<protein>
    <recommendedName>
        <fullName evidence="6">RNA polymerase sigma factor</fullName>
    </recommendedName>
</protein>
<dbReference type="EMBL" id="FQYO01000001">
    <property type="protein sequence ID" value="SHI34722.1"/>
    <property type="molecule type" value="Genomic_DNA"/>
</dbReference>
<evidence type="ECO:0000256" key="3">
    <source>
        <dbReference type="ARBA" id="ARBA00023082"/>
    </source>
</evidence>
<dbReference type="GO" id="GO:0016987">
    <property type="term" value="F:sigma factor activity"/>
    <property type="evidence" value="ECO:0007669"/>
    <property type="project" value="UniProtKB-KW"/>
</dbReference>
<dbReference type="InterPro" id="IPR007627">
    <property type="entry name" value="RNA_pol_sigma70_r2"/>
</dbReference>
<dbReference type="OrthoDB" id="9803470at2"/>
<dbReference type="Gene3D" id="1.10.1740.10">
    <property type="match status" value="1"/>
</dbReference>
<dbReference type="SUPFAM" id="SSF88946">
    <property type="entry name" value="Sigma2 domain of RNA polymerase sigma factors"/>
    <property type="match status" value="1"/>
</dbReference>
<dbReference type="RefSeq" id="WP_073326039.1">
    <property type="nucleotide sequence ID" value="NZ_FQYO01000001.1"/>
</dbReference>
<feature type="domain" description="RNA polymerase sigma factor 70 region 4 type 2" evidence="8">
    <location>
        <begin position="107"/>
        <end position="158"/>
    </location>
</feature>
<dbReference type="Pfam" id="PF04542">
    <property type="entry name" value="Sigma70_r2"/>
    <property type="match status" value="1"/>
</dbReference>
<gene>
    <name evidence="9" type="ORF">SAMN05444417_0385</name>
</gene>
<dbReference type="Pfam" id="PF08281">
    <property type="entry name" value="Sigma70_r4_2"/>
    <property type="match status" value="1"/>
</dbReference>
<dbReference type="InterPro" id="IPR013324">
    <property type="entry name" value="RNA_pol_sigma_r3/r4-like"/>
</dbReference>
<feature type="domain" description="RNA polymerase sigma-70 region 2" evidence="7">
    <location>
        <begin position="16"/>
        <end position="80"/>
    </location>
</feature>
<dbReference type="InterPro" id="IPR013325">
    <property type="entry name" value="RNA_pol_sigma_r2"/>
</dbReference>
<keyword evidence="5 6" id="KW-0804">Transcription</keyword>
<evidence type="ECO:0000259" key="8">
    <source>
        <dbReference type="Pfam" id="PF08281"/>
    </source>
</evidence>
<evidence type="ECO:0000256" key="6">
    <source>
        <dbReference type="RuleBase" id="RU000716"/>
    </source>
</evidence>
<dbReference type="GO" id="GO:0006352">
    <property type="term" value="P:DNA-templated transcription initiation"/>
    <property type="evidence" value="ECO:0007669"/>
    <property type="project" value="InterPro"/>
</dbReference>
<keyword evidence="3 6" id="KW-0731">Sigma factor</keyword>
<evidence type="ECO:0000256" key="1">
    <source>
        <dbReference type="ARBA" id="ARBA00010641"/>
    </source>
</evidence>
<name>A0A1M6AE78_9RHOB</name>
<evidence type="ECO:0000256" key="5">
    <source>
        <dbReference type="ARBA" id="ARBA00023163"/>
    </source>
</evidence>
<dbReference type="PANTHER" id="PTHR43133">
    <property type="entry name" value="RNA POLYMERASE ECF-TYPE SIGMA FACTO"/>
    <property type="match status" value="1"/>
</dbReference>
<dbReference type="SUPFAM" id="SSF88659">
    <property type="entry name" value="Sigma3 and sigma4 domains of RNA polymerase sigma factors"/>
    <property type="match status" value="1"/>
</dbReference>
<keyword evidence="2 6" id="KW-0805">Transcription regulation</keyword>
<dbReference type="InterPro" id="IPR036388">
    <property type="entry name" value="WH-like_DNA-bd_sf"/>
</dbReference>
<evidence type="ECO:0000313" key="10">
    <source>
        <dbReference type="Proteomes" id="UP000184292"/>
    </source>
</evidence>
<comment type="similarity">
    <text evidence="1 6">Belongs to the sigma-70 factor family. ECF subfamily.</text>
</comment>
<sequence>MTGRNSRQAPSDDVTDWIPALRAFAWTLCRNDQEVDDLVQETLMKAIAAFDRYQKGTNLKSWLFTIMRNSFYNNARKSARERPAAADCASIGVSVPATQDWSMTGVEVWAAIGRLPPHYREVLILIGMVGESYDNVARICDIPMGTVKSRLNRARTMLAAELGQAPESYPGETLALAG</sequence>